<gene>
    <name evidence="2" type="ORF">LY89DRAFT_146414</name>
</gene>
<name>A0A194X1M1_MOLSC</name>
<evidence type="ECO:0000313" key="2">
    <source>
        <dbReference type="EMBL" id="KUJ13737.1"/>
    </source>
</evidence>
<proteinExistence type="predicted"/>
<dbReference type="KEGG" id="psco:LY89DRAFT_146414"/>
<organism evidence="2 3">
    <name type="scientific">Mollisia scopiformis</name>
    <name type="common">Conifer needle endophyte fungus</name>
    <name type="synonym">Phialocephala scopiformis</name>
    <dbReference type="NCBI Taxonomy" id="149040"/>
    <lineage>
        <taxon>Eukaryota</taxon>
        <taxon>Fungi</taxon>
        <taxon>Dikarya</taxon>
        <taxon>Ascomycota</taxon>
        <taxon>Pezizomycotina</taxon>
        <taxon>Leotiomycetes</taxon>
        <taxon>Helotiales</taxon>
        <taxon>Mollisiaceae</taxon>
        <taxon>Mollisia</taxon>
    </lineage>
</organism>
<dbReference type="InParanoid" id="A0A194X1M1"/>
<protein>
    <submittedName>
        <fullName evidence="2">Uncharacterized protein</fullName>
    </submittedName>
</protein>
<keyword evidence="1" id="KW-0732">Signal</keyword>
<feature type="chain" id="PRO_5008267725" evidence="1">
    <location>
        <begin position="29"/>
        <end position="118"/>
    </location>
</feature>
<evidence type="ECO:0000256" key="1">
    <source>
        <dbReference type="SAM" id="SignalP"/>
    </source>
</evidence>
<reference evidence="2 3" key="1">
    <citation type="submission" date="2015-10" db="EMBL/GenBank/DDBJ databases">
        <title>Full genome of DAOMC 229536 Phialocephala scopiformis, a fungal endophyte of spruce producing the potent anti-insectan compound rugulosin.</title>
        <authorList>
            <consortium name="DOE Joint Genome Institute"/>
            <person name="Walker A.K."/>
            <person name="Frasz S.L."/>
            <person name="Seifert K.A."/>
            <person name="Miller J.D."/>
            <person name="Mondo S.J."/>
            <person name="Labutti K."/>
            <person name="Lipzen A."/>
            <person name="Dockter R."/>
            <person name="Kennedy M."/>
            <person name="Grigoriev I.V."/>
            <person name="Spatafora J.W."/>
        </authorList>
    </citation>
    <scope>NUCLEOTIDE SEQUENCE [LARGE SCALE GENOMIC DNA]</scope>
    <source>
        <strain evidence="2 3">CBS 120377</strain>
    </source>
</reference>
<dbReference type="Proteomes" id="UP000070700">
    <property type="component" value="Unassembled WGS sequence"/>
</dbReference>
<accession>A0A194X1M1</accession>
<dbReference type="RefSeq" id="XP_018068092.1">
    <property type="nucleotide sequence ID" value="XM_018205357.1"/>
</dbReference>
<evidence type="ECO:0000313" key="3">
    <source>
        <dbReference type="Proteomes" id="UP000070700"/>
    </source>
</evidence>
<dbReference type="EMBL" id="KQ947421">
    <property type="protein sequence ID" value="KUJ13737.1"/>
    <property type="molecule type" value="Genomic_DNA"/>
</dbReference>
<dbReference type="AlphaFoldDB" id="A0A194X1M1"/>
<sequence length="118" mass="13114">MTKTMHATILIITLYLLLLLLLPTLANALSPTPPRDGTGAYQGQIPCLIESLPSTCILRATQYLYYNTASFDVYDGQCVHLGDASMILGREFPFPQSYPSFLFLFLFPRAADVDVNHV</sequence>
<feature type="signal peptide" evidence="1">
    <location>
        <begin position="1"/>
        <end position="28"/>
    </location>
</feature>
<keyword evidence="3" id="KW-1185">Reference proteome</keyword>
<dbReference type="GeneID" id="28815083"/>